<dbReference type="InterPro" id="IPR000835">
    <property type="entry name" value="HTH_MarR-typ"/>
</dbReference>
<dbReference type="Gene3D" id="1.10.10.10">
    <property type="entry name" value="Winged helix-like DNA-binding domain superfamily/Winged helix DNA-binding domain"/>
    <property type="match status" value="1"/>
</dbReference>
<sequence length="179" mass="19184">MSDDHLASDLRLAVVRLNRRLRGQRGDTRVSLTQVSALSTLDMYGPMTPGTLAARERVQPPSMTRIIAGLEQLGFIERVPHPTDGRQVIVSMSAAGAQFITDEVHAREVWMDGKLAELDPSERETLRAATAIIDRMVVGRDTVLRRPTTNGTGSSSAPSSSTPSSSTPSSSTPSSSTPV</sequence>
<evidence type="ECO:0000313" key="7">
    <source>
        <dbReference type="Proteomes" id="UP001164965"/>
    </source>
</evidence>
<keyword evidence="3" id="KW-0804">Transcription</keyword>
<dbReference type="InterPro" id="IPR036388">
    <property type="entry name" value="WH-like_DNA-bd_sf"/>
</dbReference>
<proteinExistence type="predicted"/>
<name>A0ABY6NY80_9NOCA</name>
<feature type="compositionally biased region" description="Low complexity" evidence="4">
    <location>
        <begin position="147"/>
        <end position="179"/>
    </location>
</feature>
<evidence type="ECO:0000256" key="4">
    <source>
        <dbReference type="SAM" id="MobiDB-lite"/>
    </source>
</evidence>
<dbReference type="InterPro" id="IPR052526">
    <property type="entry name" value="HTH-type_Bedaq_tolerance"/>
</dbReference>
<evidence type="ECO:0000256" key="3">
    <source>
        <dbReference type="ARBA" id="ARBA00023163"/>
    </source>
</evidence>
<feature type="domain" description="HTH marR-type" evidence="5">
    <location>
        <begin position="3"/>
        <end position="135"/>
    </location>
</feature>
<evidence type="ECO:0000313" key="6">
    <source>
        <dbReference type="EMBL" id="UZJ24258.1"/>
    </source>
</evidence>
<keyword evidence="7" id="KW-1185">Reference proteome</keyword>
<evidence type="ECO:0000259" key="5">
    <source>
        <dbReference type="PROSITE" id="PS50995"/>
    </source>
</evidence>
<dbReference type="PROSITE" id="PS01117">
    <property type="entry name" value="HTH_MARR_1"/>
    <property type="match status" value="1"/>
</dbReference>
<keyword evidence="1" id="KW-0805">Transcription regulation</keyword>
<dbReference type="PANTHER" id="PTHR39515:SF2">
    <property type="entry name" value="HTH-TYPE TRANSCRIPTIONAL REGULATOR RV0880"/>
    <property type="match status" value="1"/>
</dbReference>
<reference evidence="6" key="1">
    <citation type="submission" date="2022-10" db="EMBL/GenBank/DDBJ databases">
        <title>Rhodococcus sp.75.</title>
        <authorList>
            <person name="Sun M."/>
        </authorList>
    </citation>
    <scope>NUCLEOTIDE SEQUENCE</scope>
    <source>
        <strain evidence="6">75</strain>
    </source>
</reference>
<dbReference type="InterPro" id="IPR036390">
    <property type="entry name" value="WH_DNA-bd_sf"/>
</dbReference>
<evidence type="ECO:0000256" key="2">
    <source>
        <dbReference type="ARBA" id="ARBA00023125"/>
    </source>
</evidence>
<gene>
    <name evidence="6" type="ORF">RHODO2019_14005</name>
</gene>
<feature type="region of interest" description="Disordered" evidence="4">
    <location>
        <begin position="142"/>
        <end position="179"/>
    </location>
</feature>
<dbReference type="PROSITE" id="PS50995">
    <property type="entry name" value="HTH_MARR_2"/>
    <property type="match status" value="1"/>
</dbReference>
<protein>
    <submittedName>
        <fullName evidence="6">MarR family transcriptional regulator</fullName>
    </submittedName>
</protein>
<dbReference type="Proteomes" id="UP001164965">
    <property type="component" value="Chromosome"/>
</dbReference>
<organism evidence="6 7">
    <name type="scientific">Rhodococcus antarcticus</name>
    <dbReference type="NCBI Taxonomy" id="2987751"/>
    <lineage>
        <taxon>Bacteria</taxon>
        <taxon>Bacillati</taxon>
        <taxon>Actinomycetota</taxon>
        <taxon>Actinomycetes</taxon>
        <taxon>Mycobacteriales</taxon>
        <taxon>Nocardiaceae</taxon>
        <taxon>Rhodococcus</taxon>
    </lineage>
</organism>
<dbReference type="EMBL" id="CP110615">
    <property type="protein sequence ID" value="UZJ24258.1"/>
    <property type="molecule type" value="Genomic_DNA"/>
</dbReference>
<evidence type="ECO:0000256" key="1">
    <source>
        <dbReference type="ARBA" id="ARBA00023015"/>
    </source>
</evidence>
<dbReference type="Pfam" id="PF01047">
    <property type="entry name" value="MarR"/>
    <property type="match status" value="1"/>
</dbReference>
<dbReference type="SMART" id="SM00347">
    <property type="entry name" value="HTH_MARR"/>
    <property type="match status" value="1"/>
</dbReference>
<dbReference type="InterPro" id="IPR023187">
    <property type="entry name" value="Tscrpt_reg_MarR-type_CS"/>
</dbReference>
<dbReference type="SUPFAM" id="SSF46785">
    <property type="entry name" value="Winged helix' DNA-binding domain"/>
    <property type="match status" value="1"/>
</dbReference>
<dbReference type="PANTHER" id="PTHR39515">
    <property type="entry name" value="CONSERVED PROTEIN"/>
    <property type="match status" value="1"/>
</dbReference>
<accession>A0ABY6NY80</accession>
<keyword evidence="2" id="KW-0238">DNA-binding</keyword>